<feature type="transmembrane region" description="Helical" evidence="13">
    <location>
        <begin position="21"/>
        <end position="41"/>
    </location>
</feature>
<dbReference type="InterPro" id="IPR005661">
    <property type="entry name" value="OadB_MmdB"/>
</dbReference>
<accession>A0ABV0BLG3</accession>
<keyword evidence="10 13" id="KW-1133">Transmembrane helix</keyword>
<evidence type="ECO:0000256" key="6">
    <source>
        <dbReference type="ARBA" id="ARBA00011957"/>
    </source>
</evidence>
<dbReference type="Pfam" id="PF03977">
    <property type="entry name" value="OAD_beta"/>
    <property type="match status" value="1"/>
</dbReference>
<evidence type="ECO:0000256" key="4">
    <source>
        <dbReference type="ARBA" id="ARBA00010924"/>
    </source>
</evidence>
<evidence type="ECO:0000256" key="2">
    <source>
        <dbReference type="ARBA" id="ARBA00003002"/>
    </source>
</evidence>
<keyword evidence="7" id="KW-1003">Cell membrane</keyword>
<dbReference type="EC" id="7.2.4.2" evidence="6"/>
<evidence type="ECO:0000256" key="13">
    <source>
        <dbReference type="SAM" id="Phobius"/>
    </source>
</evidence>
<dbReference type="EMBL" id="JBBYXI010000004">
    <property type="protein sequence ID" value="MEN3931605.1"/>
    <property type="molecule type" value="Genomic_DNA"/>
</dbReference>
<comment type="catalytic activity">
    <reaction evidence="12">
        <text>oxaloacetate + 2 Na(+)(in) + H(+) = pyruvate + 2 Na(+)(out) + CO2</text>
        <dbReference type="Rhea" id="RHEA:57724"/>
        <dbReference type="ChEBI" id="CHEBI:15361"/>
        <dbReference type="ChEBI" id="CHEBI:15378"/>
        <dbReference type="ChEBI" id="CHEBI:16452"/>
        <dbReference type="ChEBI" id="CHEBI:16526"/>
        <dbReference type="ChEBI" id="CHEBI:29101"/>
        <dbReference type="EC" id="7.2.4.2"/>
    </reaction>
</comment>
<protein>
    <recommendedName>
        <fullName evidence="6">oxaloacetate decarboxylase (Na(+) extruding)</fullName>
        <ecNumber evidence="6">7.2.4.2</ecNumber>
    </recommendedName>
</protein>
<evidence type="ECO:0000256" key="5">
    <source>
        <dbReference type="ARBA" id="ARBA00011869"/>
    </source>
</evidence>
<evidence type="ECO:0000256" key="7">
    <source>
        <dbReference type="ARBA" id="ARBA00022475"/>
    </source>
</evidence>
<comment type="cofactor">
    <cofactor evidence="1">
        <name>Na(+)</name>
        <dbReference type="ChEBI" id="CHEBI:29101"/>
    </cofactor>
</comment>
<feature type="transmembrane region" description="Helical" evidence="13">
    <location>
        <begin position="47"/>
        <end position="67"/>
    </location>
</feature>
<evidence type="ECO:0000256" key="11">
    <source>
        <dbReference type="ARBA" id="ARBA00023136"/>
    </source>
</evidence>
<proteinExistence type="inferred from homology"/>
<name>A0ABV0BLG3_9HYPH</name>
<dbReference type="PANTHER" id="PTHR35806">
    <property type="entry name" value="OXALOACETATE DECARBOXYLASE BETA CHAIN 2"/>
    <property type="match status" value="1"/>
</dbReference>
<dbReference type="InterPro" id="IPR017558">
    <property type="entry name" value="Malonate_biotin"/>
</dbReference>
<dbReference type="PANTHER" id="PTHR35806:SF1">
    <property type="entry name" value="OXALOACETATE DECARBOXYLASE BETA CHAIN 2"/>
    <property type="match status" value="1"/>
</dbReference>
<evidence type="ECO:0000256" key="1">
    <source>
        <dbReference type="ARBA" id="ARBA00001959"/>
    </source>
</evidence>
<comment type="subunit">
    <text evidence="5">Heterotrimer of an alpha, a beta and a gamma subunit.</text>
</comment>
<reference evidence="14 15" key="1">
    <citation type="submission" date="2024-04" db="EMBL/GenBank/DDBJ databases">
        <title>A novel species isolated from cricket.</title>
        <authorList>
            <person name="Wang H.-C."/>
        </authorList>
    </citation>
    <scope>NUCLEOTIDE SEQUENCE [LARGE SCALE GENOMIC DNA]</scope>
    <source>
        <strain evidence="14 15">WL0021</strain>
    </source>
</reference>
<comment type="function">
    <text evidence="2">Catalyzes the decarboxylation of oxaloacetate coupled to Na(+) translocation.</text>
</comment>
<dbReference type="NCBIfam" id="TIGR03136">
    <property type="entry name" value="malonate_biotin"/>
    <property type="match status" value="1"/>
</dbReference>
<evidence type="ECO:0000256" key="8">
    <source>
        <dbReference type="ARBA" id="ARBA00022692"/>
    </source>
</evidence>
<feature type="transmembrane region" description="Helical" evidence="13">
    <location>
        <begin position="238"/>
        <end position="264"/>
    </location>
</feature>
<comment type="caution">
    <text evidence="14">The sequence shown here is derived from an EMBL/GenBank/DDBJ whole genome shotgun (WGS) entry which is preliminary data.</text>
</comment>
<dbReference type="RefSeq" id="WP_346337647.1">
    <property type="nucleotide sequence ID" value="NZ_JBBYXI010000004.1"/>
</dbReference>
<comment type="subcellular location">
    <subcellularLocation>
        <location evidence="3">Cell membrane</location>
        <topology evidence="3">Multi-pass membrane protein</topology>
    </subcellularLocation>
</comment>
<sequence length="405" mass="43429">MTDQLVQIFPGIATLFYQSPVIACTRVGLIIFGLILAYYGFKKVLEPLIMIPMGLGMIAINAGVLFMDANDLSKIGNIILDPMVSDPSDLVNIMQINFLQPIYTLSFSNALIACIVFMGIGVLSEISFILVRPWACMTIALFGELGTFFALVVGKWMGLSSGAAISAAIIGGADGPMVLFASLMLAKDLFVPIAVIAYLYLSLTYVGYPYLIKMMVPAKYRGVDMEFDVPDVSKKTKFLMTVILCALLCLLLPVASPLILSFFIGVAIKEAEIEPLQNLLESTLLYGATFFMGLLLGVLCDASTLLNDTVFKLVIIGVVALAVSGVGGLVGGWIFYWLTKGKFNPLVGIAGVSCMPTTPKIAQKIAMENNPYCIIMPIAMGTSICGVITTAIITGVMIATNGWLL</sequence>
<evidence type="ECO:0000313" key="14">
    <source>
        <dbReference type="EMBL" id="MEN3931605.1"/>
    </source>
</evidence>
<keyword evidence="11 13" id="KW-0472">Membrane</keyword>
<feature type="transmembrane region" description="Helical" evidence="13">
    <location>
        <begin position="284"/>
        <end position="306"/>
    </location>
</feature>
<keyword evidence="8 13" id="KW-0812">Transmembrane</keyword>
<feature type="transmembrane region" description="Helical" evidence="13">
    <location>
        <begin position="189"/>
        <end position="211"/>
    </location>
</feature>
<feature type="transmembrane region" description="Helical" evidence="13">
    <location>
        <begin position="102"/>
        <end position="123"/>
    </location>
</feature>
<dbReference type="Proteomes" id="UP001418637">
    <property type="component" value="Unassembled WGS sequence"/>
</dbReference>
<evidence type="ECO:0000256" key="9">
    <source>
        <dbReference type="ARBA" id="ARBA00022967"/>
    </source>
</evidence>
<evidence type="ECO:0000313" key="15">
    <source>
        <dbReference type="Proteomes" id="UP001418637"/>
    </source>
</evidence>
<organism evidence="14 15">
    <name type="scientific">Hohaiivirga grylli</name>
    <dbReference type="NCBI Taxonomy" id="3133970"/>
    <lineage>
        <taxon>Bacteria</taxon>
        <taxon>Pseudomonadati</taxon>
        <taxon>Pseudomonadota</taxon>
        <taxon>Alphaproteobacteria</taxon>
        <taxon>Hyphomicrobiales</taxon>
        <taxon>Methylobacteriaceae</taxon>
        <taxon>Hohaiivirga</taxon>
    </lineage>
</organism>
<keyword evidence="9" id="KW-1278">Translocase</keyword>
<evidence type="ECO:0000256" key="10">
    <source>
        <dbReference type="ARBA" id="ARBA00022989"/>
    </source>
</evidence>
<feature type="transmembrane region" description="Helical" evidence="13">
    <location>
        <begin position="313"/>
        <end position="337"/>
    </location>
</feature>
<gene>
    <name evidence="14" type="primary">madB</name>
    <name evidence="14" type="ORF">WJT86_11130</name>
</gene>
<evidence type="ECO:0000256" key="12">
    <source>
        <dbReference type="ARBA" id="ARBA00048176"/>
    </source>
</evidence>
<feature type="transmembrane region" description="Helical" evidence="13">
    <location>
        <begin position="374"/>
        <end position="399"/>
    </location>
</feature>
<evidence type="ECO:0000256" key="3">
    <source>
        <dbReference type="ARBA" id="ARBA00004651"/>
    </source>
</evidence>
<comment type="similarity">
    <text evidence="4">Belongs to the GcdB/MmdB/OadB family.</text>
</comment>
<keyword evidence="15" id="KW-1185">Reference proteome</keyword>